<keyword evidence="1" id="KW-0812">Transmembrane</keyword>
<evidence type="ECO:0000256" key="1">
    <source>
        <dbReference type="SAM" id="Phobius"/>
    </source>
</evidence>
<dbReference type="AlphaFoldDB" id="A0A0B6YN14"/>
<feature type="non-terminal residue" evidence="2">
    <location>
        <position position="1"/>
    </location>
</feature>
<name>A0A0B6YN14_9EUPU</name>
<accession>A0A0B6YN14</accession>
<proteinExistence type="predicted"/>
<keyword evidence="1" id="KW-0472">Membrane</keyword>
<organism evidence="2">
    <name type="scientific">Arion vulgaris</name>
    <dbReference type="NCBI Taxonomy" id="1028688"/>
    <lineage>
        <taxon>Eukaryota</taxon>
        <taxon>Metazoa</taxon>
        <taxon>Spiralia</taxon>
        <taxon>Lophotrochozoa</taxon>
        <taxon>Mollusca</taxon>
        <taxon>Gastropoda</taxon>
        <taxon>Heterobranchia</taxon>
        <taxon>Euthyneura</taxon>
        <taxon>Panpulmonata</taxon>
        <taxon>Eupulmonata</taxon>
        <taxon>Stylommatophora</taxon>
        <taxon>Helicina</taxon>
        <taxon>Arionoidea</taxon>
        <taxon>Arionidae</taxon>
        <taxon>Arion</taxon>
    </lineage>
</organism>
<keyword evidence="1" id="KW-1133">Transmembrane helix</keyword>
<gene>
    <name evidence="2" type="primary">ORF30441</name>
</gene>
<dbReference type="EMBL" id="HACG01010677">
    <property type="protein sequence ID" value="CEK57542.1"/>
    <property type="molecule type" value="Transcribed_RNA"/>
</dbReference>
<evidence type="ECO:0000313" key="2">
    <source>
        <dbReference type="EMBL" id="CEK57542.1"/>
    </source>
</evidence>
<reference evidence="2" key="1">
    <citation type="submission" date="2014-12" db="EMBL/GenBank/DDBJ databases">
        <title>Insight into the proteome of Arion vulgaris.</title>
        <authorList>
            <person name="Aradska J."/>
            <person name="Bulat T."/>
            <person name="Smidak R."/>
            <person name="Sarate P."/>
            <person name="Gangsoo J."/>
            <person name="Sialana F."/>
            <person name="Bilban M."/>
            <person name="Lubec G."/>
        </authorList>
    </citation>
    <scope>NUCLEOTIDE SEQUENCE</scope>
    <source>
        <tissue evidence="2">Skin</tissue>
    </source>
</reference>
<feature type="transmembrane region" description="Helical" evidence="1">
    <location>
        <begin position="12"/>
        <end position="34"/>
    </location>
</feature>
<sequence length="91" mass="9757">EGGKGDLSAGQTAGIVIGVLALVTICGVIIFILYRSGVWKSSFLRREASRVKNFENSLYAETRKDTLTKSENIDGINIVPLDAGARELSVS</sequence>
<feature type="non-terminal residue" evidence="2">
    <location>
        <position position="91"/>
    </location>
</feature>
<protein>
    <submittedName>
        <fullName evidence="2">Uncharacterized protein</fullName>
    </submittedName>
</protein>